<dbReference type="InterPro" id="IPR006600">
    <property type="entry name" value="HTH_CenpB_DNA-bd_dom"/>
</dbReference>
<dbReference type="InterPro" id="IPR009057">
    <property type="entry name" value="Homeodomain-like_sf"/>
</dbReference>
<evidence type="ECO:0000259" key="4">
    <source>
        <dbReference type="PROSITE" id="PS51253"/>
    </source>
</evidence>
<dbReference type="GeneID" id="106747419"/>
<dbReference type="Pfam" id="PF03184">
    <property type="entry name" value="DDE_1"/>
    <property type="match status" value="1"/>
</dbReference>
<feature type="domain" description="HTH CENPB-type" evidence="4">
    <location>
        <begin position="49"/>
        <end position="124"/>
    </location>
</feature>
<name>A0A6P3XQA9_DINQU</name>
<dbReference type="InterPro" id="IPR007889">
    <property type="entry name" value="HTH_Psq"/>
</dbReference>
<dbReference type="RefSeq" id="XP_014480402.1">
    <property type="nucleotide sequence ID" value="XM_014624916.1"/>
</dbReference>
<accession>A0A6P3XQA9</accession>
<keyword evidence="5" id="KW-1185">Reference proteome</keyword>
<sequence>MAKAIKAVWNKTYPAIRAAKRYKVPYSTLYKMLNAAKPGSKDPLVIIAGRRERNGIFPKELEKTIMEYCLLIKKKFYEISCKDIRRLAYQMTIKSGITTTFHDSMAGRQWFYRFMSRHSNEPSVGRSKITSLERISNFFDLLEMGDVIRQARPNWTLFTEWFSHFIEKTRPTAESPVLLILDCHYTHRNLDVILKARDNHVNILGLPNYYKMLPNPVEKAFLFPLRRYYNEYITNTLEKQKLYTYDIARQFGKAYLATQRMKNPIDGFKLTGIYLPRNCCRC</sequence>
<dbReference type="AlphaFoldDB" id="A0A6P3XQA9"/>
<organism evidence="5 6">
    <name type="scientific">Dinoponera quadriceps</name>
    <name type="common">South American ant</name>
    <dbReference type="NCBI Taxonomy" id="609295"/>
    <lineage>
        <taxon>Eukaryota</taxon>
        <taxon>Metazoa</taxon>
        <taxon>Ecdysozoa</taxon>
        <taxon>Arthropoda</taxon>
        <taxon>Hexapoda</taxon>
        <taxon>Insecta</taxon>
        <taxon>Pterygota</taxon>
        <taxon>Neoptera</taxon>
        <taxon>Endopterygota</taxon>
        <taxon>Hymenoptera</taxon>
        <taxon>Apocrita</taxon>
        <taxon>Aculeata</taxon>
        <taxon>Formicoidea</taxon>
        <taxon>Formicidae</taxon>
        <taxon>Ponerinae</taxon>
        <taxon>Ponerini</taxon>
        <taxon>Dinoponera</taxon>
    </lineage>
</organism>
<comment type="subcellular location">
    <subcellularLocation>
        <location evidence="1">Nucleus</location>
    </subcellularLocation>
</comment>
<gene>
    <name evidence="6" type="primary">LOC106747419</name>
</gene>
<keyword evidence="3" id="KW-0539">Nucleus</keyword>
<dbReference type="OrthoDB" id="28230at2759"/>
<dbReference type="Proteomes" id="UP000515204">
    <property type="component" value="Unplaced"/>
</dbReference>
<evidence type="ECO:0000313" key="6">
    <source>
        <dbReference type="RefSeq" id="XP_014480402.1"/>
    </source>
</evidence>
<dbReference type="GO" id="GO:0003677">
    <property type="term" value="F:DNA binding"/>
    <property type="evidence" value="ECO:0007669"/>
    <property type="project" value="UniProtKB-KW"/>
</dbReference>
<reference evidence="6" key="1">
    <citation type="submission" date="2025-08" db="UniProtKB">
        <authorList>
            <consortium name="RefSeq"/>
        </authorList>
    </citation>
    <scope>IDENTIFICATION</scope>
</reference>
<protein>
    <submittedName>
        <fullName evidence="6">Uncharacterized protein LOC106747419</fullName>
    </submittedName>
</protein>
<dbReference type="KEGG" id="dqu:106747419"/>
<proteinExistence type="predicted"/>
<evidence type="ECO:0000256" key="3">
    <source>
        <dbReference type="ARBA" id="ARBA00023242"/>
    </source>
</evidence>
<evidence type="ECO:0000256" key="1">
    <source>
        <dbReference type="ARBA" id="ARBA00004123"/>
    </source>
</evidence>
<evidence type="ECO:0000256" key="2">
    <source>
        <dbReference type="ARBA" id="ARBA00023125"/>
    </source>
</evidence>
<dbReference type="PROSITE" id="PS51253">
    <property type="entry name" value="HTH_CENPB"/>
    <property type="match status" value="1"/>
</dbReference>
<evidence type="ECO:0000313" key="5">
    <source>
        <dbReference type="Proteomes" id="UP000515204"/>
    </source>
</evidence>
<dbReference type="Gene3D" id="1.10.10.60">
    <property type="entry name" value="Homeodomain-like"/>
    <property type="match status" value="1"/>
</dbReference>
<dbReference type="InterPro" id="IPR004875">
    <property type="entry name" value="DDE_SF_endonuclease_dom"/>
</dbReference>
<dbReference type="SUPFAM" id="SSF46689">
    <property type="entry name" value="Homeodomain-like"/>
    <property type="match status" value="1"/>
</dbReference>
<dbReference type="Pfam" id="PF05225">
    <property type="entry name" value="HTH_psq"/>
    <property type="match status" value="1"/>
</dbReference>
<keyword evidence="2" id="KW-0238">DNA-binding</keyword>
<dbReference type="GO" id="GO:0005634">
    <property type="term" value="C:nucleus"/>
    <property type="evidence" value="ECO:0007669"/>
    <property type="project" value="UniProtKB-SubCell"/>
</dbReference>